<name>A0A0C2T4U6_AMAMK</name>
<dbReference type="EMBL" id="KN818283">
    <property type="protein sequence ID" value="KIL61554.1"/>
    <property type="molecule type" value="Genomic_DNA"/>
</dbReference>
<evidence type="ECO:0000313" key="3">
    <source>
        <dbReference type="Proteomes" id="UP000054549"/>
    </source>
</evidence>
<reference evidence="2 3" key="1">
    <citation type="submission" date="2014-04" db="EMBL/GenBank/DDBJ databases">
        <title>Evolutionary Origins and Diversification of the Mycorrhizal Mutualists.</title>
        <authorList>
            <consortium name="DOE Joint Genome Institute"/>
            <consortium name="Mycorrhizal Genomics Consortium"/>
            <person name="Kohler A."/>
            <person name="Kuo A."/>
            <person name="Nagy L.G."/>
            <person name="Floudas D."/>
            <person name="Copeland A."/>
            <person name="Barry K.W."/>
            <person name="Cichocki N."/>
            <person name="Veneault-Fourrey C."/>
            <person name="LaButti K."/>
            <person name="Lindquist E.A."/>
            <person name="Lipzen A."/>
            <person name="Lundell T."/>
            <person name="Morin E."/>
            <person name="Murat C."/>
            <person name="Riley R."/>
            <person name="Ohm R."/>
            <person name="Sun H."/>
            <person name="Tunlid A."/>
            <person name="Henrissat B."/>
            <person name="Grigoriev I.V."/>
            <person name="Hibbett D.S."/>
            <person name="Martin F."/>
        </authorList>
    </citation>
    <scope>NUCLEOTIDE SEQUENCE [LARGE SCALE GENOMIC DNA]</scope>
    <source>
        <strain evidence="2 3">Koide BX008</strain>
    </source>
</reference>
<keyword evidence="3" id="KW-1185">Reference proteome</keyword>
<gene>
    <name evidence="2" type="ORF">M378DRAFT_166852</name>
</gene>
<evidence type="ECO:0000256" key="1">
    <source>
        <dbReference type="SAM" id="MobiDB-lite"/>
    </source>
</evidence>
<dbReference type="HOGENOM" id="CLU_1503093_0_0_1"/>
<dbReference type="AlphaFoldDB" id="A0A0C2T4U6"/>
<accession>A0A0C2T4U6</accession>
<sequence>MTRPIKLKSSYQAIGDQSKYRILPIPPHPNHQINPTREQVSFSCNRCINTFLRAYKSMIQCPSPPSVLDNYQGDYIGNHRSTHRTISIQQPSRSSRTRTLHLMLQPPCYSVEKKLFHHLKTLRNTVFASPNNVSLQRTTISQRHREQQTPARKIRNRPQPPLTPTSPALPFAPKSFPHA</sequence>
<organism evidence="2 3">
    <name type="scientific">Amanita muscaria (strain Koide BX008)</name>
    <dbReference type="NCBI Taxonomy" id="946122"/>
    <lineage>
        <taxon>Eukaryota</taxon>
        <taxon>Fungi</taxon>
        <taxon>Dikarya</taxon>
        <taxon>Basidiomycota</taxon>
        <taxon>Agaricomycotina</taxon>
        <taxon>Agaricomycetes</taxon>
        <taxon>Agaricomycetidae</taxon>
        <taxon>Agaricales</taxon>
        <taxon>Pluteineae</taxon>
        <taxon>Amanitaceae</taxon>
        <taxon>Amanita</taxon>
    </lineage>
</organism>
<dbReference type="Proteomes" id="UP000054549">
    <property type="component" value="Unassembled WGS sequence"/>
</dbReference>
<feature type="region of interest" description="Disordered" evidence="1">
    <location>
        <begin position="140"/>
        <end position="179"/>
    </location>
</feature>
<proteinExistence type="predicted"/>
<protein>
    <submittedName>
        <fullName evidence="2">Uncharacterized protein</fullName>
    </submittedName>
</protein>
<dbReference type="InParanoid" id="A0A0C2T4U6"/>
<evidence type="ECO:0000313" key="2">
    <source>
        <dbReference type="EMBL" id="KIL61554.1"/>
    </source>
</evidence>